<keyword evidence="2" id="KW-1185">Reference proteome</keyword>
<dbReference type="Proteomes" id="UP000018208">
    <property type="component" value="Unassembled WGS sequence"/>
</dbReference>
<comment type="caution">
    <text evidence="1">The sequence shown here is derived from an EMBL/GenBank/DDBJ whole genome shotgun (WGS) entry which is preliminary data.</text>
</comment>
<organism evidence="1 2">
    <name type="scientific">Spironucleus salmonicida</name>
    <dbReference type="NCBI Taxonomy" id="348837"/>
    <lineage>
        <taxon>Eukaryota</taxon>
        <taxon>Metamonada</taxon>
        <taxon>Diplomonadida</taxon>
        <taxon>Hexamitidae</taxon>
        <taxon>Hexamitinae</taxon>
        <taxon>Spironucleus</taxon>
    </lineage>
</organism>
<reference evidence="1 2" key="1">
    <citation type="journal article" date="2014" name="PLoS Genet.">
        <title>The Genome of Spironucleus salmonicida Highlights a Fish Pathogen Adapted to Fluctuating Environments.</title>
        <authorList>
            <person name="Xu F."/>
            <person name="Jerlstrom-Hultqvist J."/>
            <person name="Einarsson E."/>
            <person name="Astvaldsson A."/>
            <person name="Svard S.G."/>
            <person name="Andersson J.O."/>
        </authorList>
    </citation>
    <scope>NUCLEOTIDE SEQUENCE [LARGE SCALE GENOMIC DNA]</scope>
    <source>
        <strain evidence="1 2">ATCC 50377</strain>
    </source>
</reference>
<accession>A0A9P8LYD6</accession>
<dbReference type="GeneID" id="94295884"/>
<dbReference type="InterPro" id="IPR011992">
    <property type="entry name" value="EF-hand-dom_pair"/>
</dbReference>
<evidence type="ECO:0008006" key="3">
    <source>
        <dbReference type="Google" id="ProtNLM"/>
    </source>
</evidence>
<evidence type="ECO:0000313" key="1">
    <source>
        <dbReference type="EMBL" id="KAH0576298.1"/>
    </source>
</evidence>
<dbReference type="KEGG" id="ssao:94295884"/>
<protein>
    <recommendedName>
        <fullName evidence="3">EF-hand domain-containing protein</fullName>
    </recommendedName>
</protein>
<sequence>MGCGNNMKKFVPELEKEASEEQQQDTTLSTLDQVQPQAVQLKSKPKQIDALYQQRLRDFKRISYQNQKLYSSIDTDKKFKVTPSDINRYFISINVMFALSLIQRFLELTGFDSYGPIEFQFLITAIDYFNKYTKFLLIIADNSAVRTPRIKQIIQKGPGTMSMIDQLLDNNTTNLQLLSLSKGLEDKAPEFDDLIKQFSKLHEYQQIQFMNIDINENLYLNIEQIYDFLAQQGYKGKDHDVNIQFYIKCPTYITPQDFQGILSSPNFPIRNQQSLEVIPQIENLQNLIQQFNALSHEEQVLFMEVDTLDEFYVLPIYVYKYFITKLQKDMHLKIKTFFSSLTQIRGDIDGSISNPIGPLEFIQLVIKFNNIINVELKKDSHHQKLDEFIPEFDSQKAKKSNDLVTLLKEFGRLSEQMQEIFEKIDLNEDFLLSPINLFNWMRQNGLEMKLAEYNGFITKQSLNSAGQIRPSEFAQILTKFANMIPNVKLTSQKTAKLQQFADDFSANKSKKSNDFAVLLKEFGALSPMVQTIFETIDDREEFLIAPLSLYNWMKSNGLKMKLGEYNMYIDKKNLNVNNQIRPSEFVEILYTFQKELVKVNLPPLVEESKLNDMALMIGGERMRKSNDLATLLKEFGRLSEQMQEIFEKIDLNEDFLLSPINLFNWMRQNGLEMKLAEYNGFITKQSLNSAGQIRPSEFAQILTKFANMIPNVKLTSQKTAKLQQFADDFSANKSKKSNDFAVLLKEFGALSPMVQTIFETIDDREEFLIAPLSLYNWMKSNGLKMKLGEYNMYIDKKNLNVNNQIRPSEFVEILYTFQKELVKVNLPPLVEESKLNDMALMIGGERMRKSNDLATLLKEFGRLSEQMQEIFEKIDLNEDFLLSPINLFNWMRQNGLEMKLTEYNGFITKQSLNSAGQIRPSEFAQILTKFANMIPNVKLTSQKTAKLQQFADDFSANKSKKSNDFAVLLKEFGALSPMVQTIFETIDDREEFLIAPLSLYNWMKSNGLKMKLGEYNMYIDKKNLNVNNQIRPSEFVEILYTFQKELVKVNLPPLVEESKLNDMALMIGGERMRKSNDLATLLKEFGRLSEQMQEIFEKIDLNEDFLLSPINLFNWMRQNGLEMKLTEYNGFITKQSLNSAGQIRPSEFAQILTKFANMIPNVKLTSQKTAKLQQFADDFSANKSKKSNDFAVLLKEFGALSPMVQTIFETIDDREEFLIAPLSLYNWMKSNGLKMKLGEYNMYIDKKNLNVNNQIRPSEFVEILYTFQKELVKVNLPPLVEESKLNDMALMIGGERMRKSNDLATLLKEFGRLSEQMQEIFEKIDLNEDFLLSPINLFNWMRQNGLEMKLAEYNGFITKQSLNSAGQIRPSEFAQILTKFANMIPNVKLTSQKTAKLQQFADDFSANKSKKSNDFAVLLKEFGALSPMVQTIFETIDDREEFLIAPLSLYNWMKSNGLKMKLGEYNMYIDKKNLNVNNQIRPSEFVEILYTFQKELVKVNLPPLVEESKLNDMALMIGGERMRKSNDLATLLKEFGRLSEQMQEIFEKIDLNEDFLLSPINLFNWMRQNGLEMKLTEYNGFITKQSLNSAGQIRPSEFAQILDQLKVTIPL</sequence>
<dbReference type="EMBL" id="AUWU02000002">
    <property type="protein sequence ID" value="KAH0576298.1"/>
    <property type="molecule type" value="Genomic_DNA"/>
</dbReference>
<proteinExistence type="predicted"/>
<dbReference type="Gene3D" id="1.10.238.10">
    <property type="entry name" value="EF-hand"/>
    <property type="match status" value="5"/>
</dbReference>
<gene>
    <name evidence="1" type="ORF">SS50377_21861</name>
</gene>
<name>A0A9P8LYD6_9EUKA</name>
<evidence type="ECO:0000313" key="2">
    <source>
        <dbReference type="Proteomes" id="UP000018208"/>
    </source>
</evidence>
<dbReference type="SUPFAM" id="SSF47473">
    <property type="entry name" value="EF-hand"/>
    <property type="match status" value="6"/>
</dbReference>
<dbReference type="RefSeq" id="XP_067767071.1">
    <property type="nucleotide sequence ID" value="XM_067905754.1"/>
</dbReference>